<keyword evidence="2" id="KW-1185">Reference proteome</keyword>
<evidence type="ECO:0000313" key="1">
    <source>
        <dbReference type="EMBL" id="KAJ9657136.1"/>
    </source>
</evidence>
<dbReference type="EMBL" id="JAPDRQ010000068">
    <property type="protein sequence ID" value="KAJ9657136.1"/>
    <property type="molecule type" value="Genomic_DNA"/>
</dbReference>
<protein>
    <submittedName>
        <fullName evidence="1">Uncharacterized protein</fullName>
    </submittedName>
</protein>
<organism evidence="1 2">
    <name type="scientific">Neophaeococcomyces mojaviensis</name>
    <dbReference type="NCBI Taxonomy" id="3383035"/>
    <lineage>
        <taxon>Eukaryota</taxon>
        <taxon>Fungi</taxon>
        <taxon>Dikarya</taxon>
        <taxon>Ascomycota</taxon>
        <taxon>Pezizomycotina</taxon>
        <taxon>Eurotiomycetes</taxon>
        <taxon>Chaetothyriomycetidae</taxon>
        <taxon>Chaetothyriales</taxon>
        <taxon>Chaetothyriales incertae sedis</taxon>
        <taxon>Neophaeococcomyces</taxon>
    </lineage>
</organism>
<sequence>MSLINSLEGLTSAKNNNELWAEIDDSELGIYDSISSYEVWTRSPGSKPLSGRLSVKDNEVSQNLLQKPSDPLITGGIKVLVFHGWRNSKSDDSEIVDVRDKIDQFLAEVDKDLGEISTTTTNEHNTPERASKDKQLARFEARIEELAHCAQEATRATPYLNDNRGNLYRITDSLARIGEENEQYRKFWEAKNNNNTSATDAQAVQADELSGIINALQTEIKSQIQAADWVFTKIDALIQNTSLNISRADQKLNMEIADSSYTISVESKRDNLSMMTIAAITMIFLPGTFVATFFAMPLLDWSAQHDKDVMNSRFWIYWAVMVPLTVTTVLVWWFFMVVRKSQVEGATNRTRSDEPKKLGTGSSVKPAKSVSFQIPLRTATERMRLKHQQRTDWSNA</sequence>
<proteinExistence type="predicted"/>
<reference evidence="1" key="1">
    <citation type="submission" date="2022-10" db="EMBL/GenBank/DDBJ databases">
        <title>Culturing micro-colonial fungi from biological soil crusts in the Mojave desert and describing Neophaeococcomyces mojavensis, and introducing the new genera and species Taxawa tesnikishii.</title>
        <authorList>
            <person name="Kurbessoian T."/>
            <person name="Stajich J.E."/>
        </authorList>
    </citation>
    <scope>NUCLEOTIDE SEQUENCE</scope>
    <source>
        <strain evidence="1">JES_112</strain>
    </source>
</reference>
<gene>
    <name evidence="1" type="ORF">H2198_004494</name>
</gene>
<dbReference type="Proteomes" id="UP001172386">
    <property type="component" value="Unassembled WGS sequence"/>
</dbReference>
<evidence type="ECO:0000313" key="2">
    <source>
        <dbReference type="Proteomes" id="UP001172386"/>
    </source>
</evidence>
<accession>A0ACC3A8B7</accession>
<comment type="caution">
    <text evidence="1">The sequence shown here is derived from an EMBL/GenBank/DDBJ whole genome shotgun (WGS) entry which is preliminary data.</text>
</comment>
<name>A0ACC3A8B7_9EURO</name>